<dbReference type="InterPro" id="IPR000086">
    <property type="entry name" value="NUDIX_hydrolase_dom"/>
</dbReference>
<dbReference type="PANTHER" id="PTHR12992">
    <property type="entry name" value="NUDIX HYDROLASE"/>
    <property type="match status" value="1"/>
</dbReference>
<dbReference type="Gene3D" id="3.90.79.10">
    <property type="entry name" value="Nucleoside Triphosphate Pyrophosphohydrolase"/>
    <property type="match status" value="1"/>
</dbReference>
<accession>A0A9W8CRJ5</accession>
<evidence type="ECO:0000256" key="1">
    <source>
        <dbReference type="SAM" id="MobiDB-lite"/>
    </source>
</evidence>
<dbReference type="OrthoDB" id="77989at2759"/>
<evidence type="ECO:0000313" key="3">
    <source>
        <dbReference type="EMBL" id="KAJ1720897.1"/>
    </source>
</evidence>
<proteinExistence type="predicted"/>
<keyword evidence="4" id="KW-1185">Reference proteome</keyword>
<dbReference type="AlphaFoldDB" id="A0A9W8CRJ5"/>
<sequence>MTVPKRNDDDDGIPDAEYVAQLARHLASVPAARRASAKRGAVSIVIRLVPPPPDEQQQQQHFSEAPPPSFATPPPDSPSALQQALVQYLGDPRVAGLRAQVLFIQRAQYAGDPWSGHIGFPGGKQEMQDEGRSRRTAERETLEELGLGTGDGMVCLGRLDDVEAATALGRVIIVVSPWVFLQVAPQLQQPPLVLSGEVASAHWVDLRQLLQPTVALHTAASLGVCRGARPWVRWAAGALGLGVLQYPVVCLAYREAHTVRRVVGAPHGPFASDTELRLWGLSLVMAGCLVDWCRPPPSSARDNSDTTLPLPPPPLAAMWPRLHRVLWADFNLVVSAVFRATWRRPQWRSPRRPLAPGYFASFYNIARVAFPLACALRVYLAYALVRRVAGWLTG</sequence>
<dbReference type="InterPro" id="IPR045121">
    <property type="entry name" value="CoAse"/>
</dbReference>
<dbReference type="EMBL" id="JANBOJ010000216">
    <property type="protein sequence ID" value="KAJ1720897.1"/>
    <property type="molecule type" value="Genomic_DNA"/>
</dbReference>
<organism evidence="3 4">
    <name type="scientific">Coemansia erecta</name>
    <dbReference type="NCBI Taxonomy" id="147472"/>
    <lineage>
        <taxon>Eukaryota</taxon>
        <taxon>Fungi</taxon>
        <taxon>Fungi incertae sedis</taxon>
        <taxon>Zoopagomycota</taxon>
        <taxon>Kickxellomycotina</taxon>
        <taxon>Kickxellomycetes</taxon>
        <taxon>Kickxellales</taxon>
        <taxon>Kickxellaceae</taxon>
        <taxon>Coemansia</taxon>
    </lineage>
</organism>
<gene>
    <name evidence="3" type="ORF">LPJ53_004520</name>
</gene>
<reference evidence="3" key="1">
    <citation type="submission" date="2022-07" db="EMBL/GenBank/DDBJ databases">
        <title>Phylogenomic reconstructions and comparative analyses of Kickxellomycotina fungi.</title>
        <authorList>
            <person name="Reynolds N.K."/>
            <person name="Stajich J.E."/>
            <person name="Barry K."/>
            <person name="Grigoriev I.V."/>
            <person name="Crous P."/>
            <person name="Smith M.E."/>
        </authorList>
    </citation>
    <scope>NUCLEOTIDE SEQUENCE</scope>
    <source>
        <strain evidence="3">NBRC 32514</strain>
    </source>
</reference>
<dbReference type="SUPFAM" id="SSF55811">
    <property type="entry name" value="Nudix"/>
    <property type="match status" value="1"/>
</dbReference>
<feature type="compositionally biased region" description="Basic and acidic residues" evidence="1">
    <location>
        <begin position="126"/>
        <end position="138"/>
    </location>
</feature>
<dbReference type="GO" id="GO:0010945">
    <property type="term" value="F:coenzyme A diphosphatase activity"/>
    <property type="evidence" value="ECO:0007669"/>
    <property type="project" value="InterPro"/>
</dbReference>
<comment type="caution">
    <text evidence="3">The sequence shown here is derived from an EMBL/GenBank/DDBJ whole genome shotgun (WGS) entry which is preliminary data.</text>
</comment>
<dbReference type="PANTHER" id="PTHR12992:SF44">
    <property type="entry name" value="NUDIX HYDROLASE DOMAIN-CONTAINING PROTEIN"/>
    <property type="match status" value="1"/>
</dbReference>
<feature type="region of interest" description="Disordered" evidence="1">
    <location>
        <begin position="51"/>
        <end position="79"/>
    </location>
</feature>
<dbReference type="PROSITE" id="PS51462">
    <property type="entry name" value="NUDIX"/>
    <property type="match status" value="1"/>
</dbReference>
<dbReference type="Proteomes" id="UP001149813">
    <property type="component" value="Unassembled WGS sequence"/>
</dbReference>
<dbReference type="Pfam" id="PF00293">
    <property type="entry name" value="NUDIX"/>
    <property type="match status" value="1"/>
</dbReference>
<feature type="region of interest" description="Disordered" evidence="1">
    <location>
        <begin position="115"/>
        <end position="138"/>
    </location>
</feature>
<name>A0A9W8CRJ5_9FUNG</name>
<protein>
    <recommendedName>
        <fullName evidence="2">Nudix hydrolase domain-containing protein</fullName>
    </recommendedName>
</protein>
<feature type="compositionally biased region" description="Pro residues" evidence="1">
    <location>
        <begin position="65"/>
        <end position="77"/>
    </location>
</feature>
<dbReference type="InterPro" id="IPR015797">
    <property type="entry name" value="NUDIX_hydrolase-like_dom_sf"/>
</dbReference>
<evidence type="ECO:0000259" key="2">
    <source>
        <dbReference type="PROSITE" id="PS51462"/>
    </source>
</evidence>
<feature type="domain" description="Nudix hydrolase" evidence="2">
    <location>
        <begin position="80"/>
        <end position="226"/>
    </location>
</feature>
<evidence type="ECO:0000313" key="4">
    <source>
        <dbReference type="Proteomes" id="UP001149813"/>
    </source>
</evidence>